<feature type="compositionally biased region" description="Pro residues" evidence="1">
    <location>
        <begin position="131"/>
        <end position="143"/>
    </location>
</feature>
<dbReference type="OrthoDB" id="9941921at2759"/>
<accession>A0A2K6G1X3</accession>
<feature type="region of interest" description="Disordered" evidence="1">
    <location>
        <begin position="282"/>
        <end position="315"/>
    </location>
</feature>
<dbReference type="OMA" id="RIEWTTP"/>
<feature type="compositionally biased region" description="Basic and acidic residues" evidence="1">
    <location>
        <begin position="305"/>
        <end position="315"/>
    </location>
</feature>
<feature type="region of interest" description="Disordered" evidence="1">
    <location>
        <begin position="115"/>
        <end position="147"/>
    </location>
</feature>
<organism evidence="2 3">
    <name type="scientific">Propithecus coquereli</name>
    <name type="common">Coquerel's sifaka</name>
    <name type="synonym">Propithecus verreauxi coquereli</name>
    <dbReference type="NCBI Taxonomy" id="379532"/>
    <lineage>
        <taxon>Eukaryota</taxon>
        <taxon>Metazoa</taxon>
        <taxon>Chordata</taxon>
        <taxon>Craniata</taxon>
        <taxon>Vertebrata</taxon>
        <taxon>Euteleostomi</taxon>
        <taxon>Mammalia</taxon>
        <taxon>Eutheria</taxon>
        <taxon>Euarchontoglires</taxon>
        <taxon>Primates</taxon>
        <taxon>Strepsirrhini</taxon>
        <taxon>Lemuriformes</taxon>
        <taxon>Indriidae</taxon>
        <taxon>Propithecus</taxon>
    </lineage>
</organism>
<feature type="region of interest" description="Disordered" evidence="1">
    <location>
        <begin position="231"/>
        <end position="259"/>
    </location>
</feature>
<reference evidence="2" key="1">
    <citation type="submission" date="2025-08" db="UniProtKB">
        <authorList>
            <consortium name="Ensembl"/>
        </authorList>
    </citation>
    <scope>IDENTIFICATION</scope>
</reference>
<dbReference type="Proteomes" id="UP000233160">
    <property type="component" value="Unassembled WGS sequence"/>
</dbReference>
<gene>
    <name evidence="2" type="primary">PRR22</name>
</gene>
<evidence type="ECO:0000256" key="1">
    <source>
        <dbReference type="SAM" id="MobiDB-lite"/>
    </source>
</evidence>
<dbReference type="AlphaFoldDB" id="A0A2K6G1X3"/>
<sequence length="411" mass="42254">MQHPKPFYVPAAPQEGFRPRGLESAKGPGSQPAAACTEPPPAVGSSTLYHLPNPEKEVFPAPPAGFQMAPCGCFFDPRIYRIEWATTDFGQSSLYKLVAAAGSVGPAGVPAGGPASPGSYLLEPQHYLKAPGPPPPPPNPHYQPAPGGAQYLVPYFPPEGPGPEALGFVGDGGPPAFGELPPAPPKENKPAPVVIALPAEPALPPSAYGHLRGSLGQFPAPEATFPAKELLHPPGLGEPKAAEAQEAAPPRAGEAKAPEAARAFALPDKVLLEDAMKLFDCLPGGAEPEGVPRKVPGPALPDSRGGGDDSSDIHSLHLPDELLSFDYSVPEILDTVSNVDCFFNFRALDDEPPPRPGPPAVDAATPIPPGKRKAGSSATKKGRPGGKGKQPAGPASTVPPGPRQDLGAAPH</sequence>
<protein>
    <submittedName>
        <fullName evidence="2">Proline rich 22</fullName>
    </submittedName>
</protein>
<feature type="region of interest" description="Disordered" evidence="1">
    <location>
        <begin position="1"/>
        <end position="41"/>
    </location>
</feature>
<dbReference type="CTD" id="163154"/>
<evidence type="ECO:0000313" key="2">
    <source>
        <dbReference type="Ensembl" id="ENSPCOP00000020235.1"/>
    </source>
</evidence>
<dbReference type="PANTHER" id="PTHR37871:SF1">
    <property type="entry name" value="PROLINE-RICH PROTEIN 22"/>
    <property type="match status" value="1"/>
</dbReference>
<keyword evidence="3" id="KW-1185">Reference proteome</keyword>
<dbReference type="Ensembl" id="ENSPCOT00000030888.1">
    <property type="protein sequence ID" value="ENSPCOP00000020235.1"/>
    <property type="gene ID" value="ENSPCOG00000022075.1"/>
</dbReference>
<dbReference type="PANTHER" id="PTHR37871">
    <property type="entry name" value="PROLINE-RICH PROTEIN 22"/>
    <property type="match status" value="1"/>
</dbReference>
<feature type="region of interest" description="Disordered" evidence="1">
    <location>
        <begin position="346"/>
        <end position="411"/>
    </location>
</feature>
<reference evidence="2" key="2">
    <citation type="submission" date="2025-09" db="UniProtKB">
        <authorList>
            <consortium name="Ensembl"/>
        </authorList>
    </citation>
    <scope>IDENTIFICATION</scope>
</reference>
<dbReference type="GeneID" id="105811917"/>
<dbReference type="STRING" id="379532.ENSPCOP00000020235"/>
<dbReference type="GeneTree" id="ENSGT00390000016128"/>
<name>A0A2K6G1X3_PROCO</name>
<evidence type="ECO:0000313" key="3">
    <source>
        <dbReference type="Proteomes" id="UP000233160"/>
    </source>
</evidence>
<feature type="compositionally biased region" description="Basic residues" evidence="1">
    <location>
        <begin position="370"/>
        <end position="386"/>
    </location>
</feature>
<dbReference type="InterPro" id="IPR031535">
    <property type="entry name" value="PRR22"/>
</dbReference>
<dbReference type="KEGG" id="pcoq:105811917"/>
<feature type="compositionally biased region" description="Low complexity" evidence="1">
    <location>
        <begin position="238"/>
        <end position="252"/>
    </location>
</feature>
<dbReference type="Pfam" id="PF15776">
    <property type="entry name" value="PRR22"/>
    <property type="match status" value="1"/>
</dbReference>
<proteinExistence type="predicted"/>
<dbReference type="RefSeq" id="XP_012501666.1">
    <property type="nucleotide sequence ID" value="XM_012646212.1"/>
</dbReference>